<keyword evidence="5" id="KW-1015">Disulfide bond</keyword>
<dbReference type="PROSITE" id="PS00250">
    <property type="entry name" value="TGF_BETA_1"/>
    <property type="match status" value="1"/>
</dbReference>
<comment type="similarity">
    <text evidence="2">Belongs to the TGF-beta family.</text>
</comment>
<name>A0AAN8IW22_PATCE</name>
<dbReference type="Pfam" id="PF00688">
    <property type="entry name" value="TGFb_propeptide"/>
    <property type="match status" value="1"/>
</dbReference>
<protein>
    <recommendedName>
        <fullName evidence="7">TGF-beta propeptide domain-containing protein</fullName>
    </recommendedName>
</protein>
<dbReference type="InterPro" id="IPR015615">
    <property type="entry name" value="TGF-beta-rel"/>
</dbReference>
<evidence type="ECO:0000313" key="9">
    <source>
        <dbReference type="Proteomes" id="UP001347796"/>
    </source>
</evidence>
<keyword evidence="6" id="KW-0732">Signal</keyword>
<dbReference type="GO" id="GO:0005615">
    <property type="term" value="C:extracellular space"/>
    <property type="evidence" value="ECO:0007669"/>
    <property type="project" value="TreeGrafter"/>
</dbReference>
<gene>
    <name evidence="8" type="ORF">SNE40_022664</name>
</gene>
<evidence type="ECO:0000256" key="5">
    <source>
        <dbReference type="ARBA" id="ARBA00023157"/>
    </source>
</evidence>
<evidence type="ECO:0000256" key="1">
    <source>
        <dbReference type="ARBA" id="ARBA00004613"/>
    </source>
</evidence>
<dbReference type="InterPro" id="IPR017948">
    <property type="entry name" value="TGFb_CS"/>
</dbReference>
<evidence type="ECO:0000256" key="4">
    <source>
        <dbReference type="ARBA" id="ARBA00023030"/>
    </source>
</evidence>
<organism evidence="8 9">
    <name type="scientific">Patella caerulea</name>
    <name type="common">Rayed Mediterranean limpet</name>
    <dbReference type="NCBI Taxonomy" id="87958"/>
    <lineage>
        <taxon>Eukaryota</taxon>
        <taxon>Metazoa</taxon>
        <taxon>Spiralia</taxon>
        <taxon>Lophotrochozoa</taxon>
        <taxon>Mollusca</taxon>
        <taxon>Gastropoda</taxon>
        <taxon>Patellogastropoda</taxon>
        <taxon>Patelloidea</taxon>
        <taxon>Patellidae</taxon>
        <taxon>Patella</taxon>
    </lineage>
</organism>
<dbReference type="InterPro" id="IPR001111">
    <property type="entry name" value="TGF-b_propeptide"/>
</dbReference>
<feature type="chain" id="PRO_5042992691" description="TGF-beta propeptide domain-containing protein" evidence="6">
    <location>
        <begin position="23"/>
        <end position="411"/>
    </location>
</feature>
<evidence type="ECO:0000256" key="6">
    <source>
        <dbReference type="SAM" id="SignalP"/>
    </source>
</evidence>
<keyword evidence="3" id="KW-0964">Secreted</keyword>
<dbReference type="Proteomes" id="UP001347796">
    <property type="component" value="Unassembled WGS sequence"/>
</dbReference>
<feature type="domain" description="TGF-beta propeptide" evidence="7">
    <location>
        <begin position="131"/>
        <end position="244"/>
    </location>
</feature>
<proteinExistence type="inferred from homology"/>
<dbReference type="GO" id="GO:0008083">
    <property type="term" value="F:growth factor activity"/>
    <property type="evidence" value="ECO:0007669"/>
    <property type="project" value="UniProtKB-KW"/>
</dbReference>
<keyword evidence="9" id="KW-1185">Reference proteome</keyword>
<dbReference type="PANTHER" id="PTHR11848:SF282">
    <property type="entry name" value="TGF-BETA PROPEPTIDE DOMAIN-CONTAINING PROTEIN"/>
    <property type="match status" value="1"/>
</dbReference>
<comment type="caution">
    <text evidence="8">The sequence shown here is derived from an EMBL/GenBank/DDBJ whole genome shotgun (WGS) entry which is preliminary data.</text>
</comment>
<evidence type="ECO:0000259" key="7">
    <source>
        <dbReference type="Pfam" id="PF00688"/>
    </source>
</evidence>
<keyword evidence="4" id="KW-0339">Growth factor</keyword>
<feature type="signal peptide" evidence="6">
    <location>
        <begin position="1"/>
        <end position="22"/>
    </location>
</feature>
<evidence type="ECO:0000256" key="2">
    <source>
        <dbReference type="ARBA" id="ARBA00006656"/>
    </source>
</evidence>
<dbReference type="Gene3D" id="2.60.120.970">
    <property type="match status" value="1"/>
</dbReference>
<sequence>MVKKIWGVELILLACVHHFSIAQISSQPQEDIEEFSNSTNSLPTEESAEHNIRMRQRYREYRLNMIRQQILNTLGWSKPPTIDFETRENLFSNPSVTPQGRFIHENQCFASRCDVPDSINYSLWTENSNVLHLYQDVPELNNRKQLTSATLRLYIRYNAGNTHGRGSSRLLISVSQFLRPLHIRRRGGRVINRKRLIDAKMVNWEGASWVVLNVKDAVSEWITGSRENYGLAVAVKDENENEVNASMLFEQIDCYSPSNIGCREEEDINERGTIWTVGSYPYLQIATKERVRHRHRRQVVNTFTKTTDNTQLNYRNTQRTFPQIIDENKYQRHRLRDSGCAGKLIVKQIKDSNIITPRTYTTLQCSGTCPGGKKCQASRFEKVKGFVFTSDRTLSYQDTSIVRTVECSCHS</sequence>
<evidence type="ECO:0000256" key="3">
    <source>
        <dbReference type="ARBA" id="ARBA00022525"/>
    </source>
</evidence>
<reference evidence="8 9" key="1">
    <citation type="submission" date="2024-01" db="EMBL/GenBank/DDBJ databases">
        <title>The genome of the rayed Mediterranean limpet Patella caerulea (Linnaeus, 1758).</title>
        <authorList>
            <person name="Anh-Thu Weber A."/>
            <person name="Halstead-Nussloch G."/>
        </authorList>
    </citation>
    <scope>NUCLEOTIDE SEQUENCE [LARGE SCALE GENOMIC DNA]</scope>
    <source>
        <strain evidence="8">AATW-2023a</strain>
        <tissue evidence="8">Whole specimen</tissue>
    </source>
</reference>
<accession>A0AAN8IW22</accession>
<dbReference type="PANTHER" id="PTHR11848">
    <property type="entry name" value="TGF-BETA FAMILY"/>
    <property type="match status" value="1"/>
</dbReference>
<evidence type="ECO:0000313" key="8">
    <source>
        <dbReference type="EMBL" id="KAK6165827.1"/>
    </source>
</evidence>
<comment type="subcellular location">
    <subcellularLocation>
        <location evidence="1">Secreted</location>
    </subcellularLocation>
</comment>
<dbReference type="GO" id="GO:0005125">
    <property type="term" value="F:cytokine activity"/>
    <property type="evidence" value="ECO:0007669"/>
    <property type="project" value="TreeGrafter"/>
</dbReference>
<dbReference type="EMBL" id="JAZGQO010000021">
    <property type="protein sequence ID" value="KAK6165827.1"/>
    <property type="molecule type" value="Genomic_DNA"/>
</dbReference>
<dbReference type="AlphaFoldDB" id="A0AAN8IW22"/>